<dbReference type="GO" id="GO:0005886">
    <property type="term" value="C:plasma membrane"/>
    <property type="evidence" value="ECO:0007669"/>
    <property type="project" value="UniProtKB-SubCell"/>
</dbReference>
<feature type="signal peptide" evidence="12">
    <location>
        <begin position="1"/>
        <end position="16"/>
    </location>
</feature>
<sequence>MSSLCAVSLFAPLILAFSLLFGCAIGVSFSTEQWVDQLNNEEQLSNLCTDNLNTQIMSGRESPMLNSMVRHHIMCNSNFSRMLQSKRYEGLVWLMQSMDFCKMRKVVAYHRDFQLDFLRTAYSMICRRTDNIGKYQLSDFAELFRIIFERGSVERREICDRMFKHTMDLYKRCHVPNIGEDEEEQKVLKELLKLCIDENKKPLAVGAKAFLFRFSHTCEGTHRFTFREFVEANRPLGVGMGQALANDVISYIKRMIKQKSSLPHLVLKTRLLLQHFSLATIWLNPRVEMLYKCKMVQANERFQEEGEPTNNGTETMPTEEQLQSEAEDEAETQQLRETCNRRPSEKIEVPEGLLAEESVSEFSTLSGWARLGLGLEIALLCGICLNTTVLSVLLHHTRHHLSTVTILFIFNILFSNVLFLASFLCLYSDIALDTKYTRPIANSNEEAEEDSADASTEDEDTTTPQLFIAEILQIHLYKPSEFLKNLIQETLLSLAQNGSLLGLTNLLVLVLVVINRSMSGKGIRISRAKVIAVFAGVWLFLVVSHVLFSALQYFAVSQLHELLELTSSNPSQFACRRSATFMVYNEIGERCDRLAVYQELGHFLLRGHTLFTVVLLSISLVIFVITVYCHRRVQRQHHFLNENATNGKNAGGRSDGGTYSEAGGSTVRRRRDSSPFRRRETLFQTLVLSLIAFFLSLFSQSFIEMYVMVVNDRREIAWWASVYQLSRIAAFIDPLFNPVLVAVRTPIIRRRLRFCVYSLLGSLCSLFCPWCRRVSLSLRNRMRHHDSVAITMKTWTERKRSSGSRGASSASYLSADSAKVPDWRSFCSRKFFRSIRRAENGGTNANSLA</sequence>
<keyword evidence="3 11" id="KW-0812">Transmembrane</keyword>
<evidence type="ECO:0000256" key="12">
    <source>
        <dbReference type="SAM" id="SignalP"/>
    </source>
</evidence>
<keyword evidence="12" id="KW-0732">Signal</keyword>
<evidence type="ECO:0000256" key="5">
    <source>
        <dbReference type="ARBA" id="ARBA00023040"/>
    </source>
</evidence>
<feature type="chain" id="PRO_5044836398" description="G-protein coupled receptors family 1 profile domain-containing protein" evidence="12">
    <location>
        <begin position="17"/>
        <end position="849"/>
    </location>
</feature>
<feature type="transmembrane region" description="Helical" evidence="11">
    <location>
        <begin position="681"/>
        <end position="703"/>
    </location>
</feature>
<feature type="region of interest" description="Disordered" evidence="10">
    <location>
        <begin position="644"/>
        <end position="673"/>
    </location>
</feature>
<dbReference type="EMBL" id="JBICCN010000309">
    <property type="protein sequence ID" value="KAL3079083.1"/>
    <property type="molecule type" value="Genomic_DNA"/>
</dbReference>
<dbReference type="Gene3D" id="1.20.1070.10">
    <property type="entry name" value="Rhodopsin 7-helix transmembrane proteins"/>
    <property type="match status" value="1"/>
</dbReference>
<dbReference type="Proteomes" id="UP001620645">
    <property type="component" value="Unassembled WGS sequence"/>
</dbReference>
<gene>
    <name evidence="14" type="ORF">niasHS_014865</name>
</gene>
<keyword evidence="5" id="KW-0297">G-protein coupled receptor</keyword>
<evidence type="ECO:0000256" key="2">
    <source>
        <dbReference type="ARBA" id="ARBA00022475"/>
    </source>
</evidence>
<evidence type="ECO:0000256" key="6">
    <source>
        <dbReference type="ARBA" id="ARBA00023136"/>
    </source>
</evidence>
<dbReference type="PANTHER" id="PTHR24246:SF27">
    <property type="entry name" value="ADENOSINE RECEPTOR, ISOFORM A"/>
    <property type="match status" value="1"/>
</dbReference>
<dbReference type="InterPro" id="IPR017452">
    <property type="entry name" value="GPCR_Rhodpsn_7TM"/>
</dbReference>
<evidence type="ECO:0000256" key="4">
    <source>
        <dbReference type="ARBA" id="ARBA00022989"/>
    </source>
</evidence>
<comment type="subcellular location">
    <subcellularLocation>
        <location evidence="1">Cell membrane</location>
        <topology evidence="1">Multi-pass membrane protein</topology>
    </subcellularLocation>
</comment>
<keyword evidence="8" id="KW-0325">Glycoprotein</keyword>
<evidence type="ECO:0000256" key="11">
    <source>
        <dbReference type="SAM" id="Phobius"/>
    </source>
</evidence>
<dbReference type="GO" id="GO:0004930">
    <property type="term" value="F:G protein-coupled receptor activity"/>
    <property type="evidence" value="ECO:0007669"/>
    <property type="project" value="UniProtKB-KW"/>
</dbReference>
<comment type="caution">
    <text evidence="14">The sequence shown here is derived from an EMBL/GenBank/DDBJ whole genome shotgun (WGS) entry which is preliminary data.</text>
</comment>
<protein>
    <recommendedName>
        <fullName evidence="13">G-protein coupled receptors family 1 profile domain-containing protein</fullName>
    </recommendedName>
</protein>
<evidence type="ECO:0000259" key="13">
    <source>
        <dbReference type="PROSITE" id="PS50262"/>
    </source>
</evidence>
<organism evidence="14 15">
    <name type="scientific">Heterodera schachtii</name>
    <name type="common">Sugarbeet cyst nematode worm</name>
    <name type="synonym">Tylenchus schachtii</name>
    <dbReference type="NCBI Taxonomy" id="97005"/>
    <lineage>
        <taxon>Eukaryota</taxon>
        <taxon>Metazoa</taxon>
        <taxon>Ecdysozoa</taxon>
        <taxon>Nematoda</taxon>
        <taxon>Chromadorea</taxon>
        <taxon>Rhabditida</taxon>
        <taxon>Tylenchina</taxon>
        <taxon>Tylenchomorpha</taxon>
        <taxon>Tylenchoidea</taxon>
        <taxon>Heteroderidae</taxon>
        <taxon>Heteroderinae</taxon>
        <taxon>Heterodera</taxon>
    </lineage>
</organism>
<evidence type="ECO:0000256" key="8">
    <source>
        <dbReference type="ARBA" id="ARBA00023180"/>
    </source>
</evidence>
<keyword evidence="6 11" id="KW-0472">Membrane</keyword>
<evidence type="ECO:0000313" key="14">
    <source>
        <dbReference type="EMBL" id="KAL3079083.1"/>
    </source>
</evidence>
<dbReference type="AlphaFoldDB" id="A0ABD2J0F7"/>
<keyword evidence="7" id="KW-0675">Receptor</keyword>
<feature type="transmembrane region" description="Helical" evidence="11">
    <location>
        <begin position="368"/>
        <end position="394"/>
    </location>
</feature>
<evidence type="ECO:0000313" key="15">
    <source>
        <dbReference type="Proteomes" id="UP001620645"/>
    </source>
</evidence>
<feature type="transmembrane region" description="Helical" evidence="11">
    <location>
        <begin position="610"/>
        <end position="629"/>
    </location>
</feature>
<reference evidence="14 15" key="1">
    <citation type="submission" date="2024-10" db="EMBL/GenBank/DDBJ databases">
        <authorList>
            <person name="Kim D."/>
        </authorList>
    </citation>
    <scope>NUCLEOTIDE SEQUENCE [LARGE SCALE GENOMIC DNA]</scope>
    <source>
        <strain evidence="14">Taebaek</strain>
    </source>
</reference>
<dbReference type="SUPFAM" id="SSF81321">
    <property type="entry name" value="Family A G protein-coupled receptor-like"/>
    <property type="match status" value="1"/>
</dbReference>
<feature type="transmembrane region" description="Helical" evidence="11">
    <location>
        <begin position="406"/>
        <end position="430"/>
    </location>
</feature>
<evidence type="ECO:0000256" key="10">
    <source>
        <dbReference type="SAM" id="MobiDB-lite"/>
    </source>
</evidence>
<keyword evidence="4 11" id="KW-1133">Transmembrane helix</keyword>
<keyword evidence="2" id="KW-1003">Cell membrane</keyword>
<accession>A0ABD2J0F7</accession>
<feature type="transmembrane region" description="Helical" evidence="11">
    <location>
        <begin position="500"/>
        <end position="518"/>
    </location>
</feature>
<evidence type="ECO:0000256" key="1">
    <source>
        <dbReference type="ARBA" id="ARBA00004651"/>
    </source>
</evidence>
<dbReference type="PANTHER" id="PTHR24246">
    <property type="entry name" value="OLFACTORY RECEPTOR AND ADENOSINE RECEPTOR"/>
    <property type="match status" value="1"/>
</dbReference>
<feature type="region of interest" description="Disordered" evidence="10">
    <location>
        <begin position="302"/>
        <end position="338"/>
    </location>
</feature>
<evidence type="ECO:0000256" key="9">
    <source>
        <dbReference type="ARBA" id="ARBA00023224"/>
    </source>
</evidence>
<dbReference type="PROSITE" id="PS50262">
    <property type="entry name" value="G_PROTEIN_RECEP_F1_2"/>
    <property type="match status" value="1"/>
</dbReference>
<feature type="transmembrane region" description="Helical" evidence="11">
    <location>
        <begin position="530"/>
        <end position="555"/>
    </location>
</feature>
<evidence type="ECO:0000256" key="3">
    <source>
        <dbReference type="ARBA" id="ARBA00022692"/>
    </source>
</evidence>
<name>A0ABD2J0F7_HETSC</name>
<feature type="domain" description="G-protein coupled receptors family 1 profile" evidence="13">
    <location>
        <begin position="385"/>
        <end position="741"/>
    </location>
</feature>
<proteinExistence type="predicted"/>
<evidence type="ECO:0000256" key="7">
    <source>
        <dbReference type="ARBA" id="ARBA00023170"/>
    </source>
</evidence>
<feature type="transmembrane region" description="Helical" evidence="11">
    <location>
        <begin position="723"/>
        <end position="743"/>
    </location>
</feature>
<keyword evidence="15" id="KW-1185">Reference proteome</keyword>
<keyword evidence="9" id="KW-0807">Transducer</keyword>